<accession>A0A0D0D7E1</accession>
<dbReference type="STRING" id="930991.A0A0D0D7E1"/>
<evidence type="ECO:0000256" key="2">
    <source>
        <dbReference type="ARBA" id="ARBA00012251"/>
    </source>
</evidence>
<dbReference type="EC" id="2.3.2.31" evidence="2"/>
<proteinExistence type="predicted"/>
<evidence type="ECO:0000313" key="10">
    <source>
        <dbReference type="EMBL" id="KIK92812.1"/>
    </source>
</evidence>
<dbReference type="SUPFAM" id="SSF57850">
    <property type="entry name" value="RING/U-box"/>
    <property type="match status" value="2"/>
</dbReference>
<dbReference type="Gene3D" id="3.30.40.10">
    <property type="entry name" value="Zinc/RING finger domain, C3HC4 (zinc finger)"/>
    <property type="match status" value="1"/>
</dbReference>
<keyword evidence="4" id="KW-0479">Metal-binding</keyword>
<name>A0A0D0D7E1_9AGAM</name>
<protein>
    <recommendedName>
        <fullName evidence="2">RBR-type E3 ubiquitin transferase</fullName>
        <ecNumber evidence="2">2.3.2.31</ecNumber>
    </recommendedName>
</protein>
<dbReference type="EMBL" id="KN825241">
    <property type="protein sequence ID" value="KIK92812.1"/>
    <property type="molecule type" value="Genomic_DNA"/>
</dbReference>
<dbReference type="InterPro" id="IPR031127">
    <property type="entry name" value="E3_UB_ligase_RBR"/>
</dbReference>
<keyword evidence="5" id="KW-0677">Repeat</keyword>
<evidence type="ECO:0000256" key="1">
    <source>
        <dbReference type="ARBA" id="ARBA00001798"/>
    </source>
</evidence>
<dbReference type="OrthoDB" id="9977870at2759"/>
<reference evidence="10 11" key="1">
    <citation type="submission" date="2014-04" db="EMBL/GenBank/DDBJ databases">
        <authorList>
            <consortium name="DOE Joint Genome Institute"/>
            <person name="Kuo A."/>
            <person name="Kohler A."/>
            <person name="Jargeat P."/>
            <person name="Nagy L.G."/>
            <person name="Floudas D."/>
            <person name="Copeland A."/>
            <person name="Barry K.W."/>
            <person name="Cichocki N."/>
            <person name="Veneault-Fourrey C."/>
            <person name="LaButti K."/>
            <person name="Lindquist E.A."/>
            <person name="Lipzen A."/>
            <person name="Lundell T."/>
            <person name="Morin E."/>
            <person name="Murat C."/>
            <person name="Sun H."/>
            <person name="Tunlid A."/>
            <person name="Henrissat B."/>
            <person name="Grigoriev I.V."/>
            <person name="Hibbett D.S."/>
            <person name="Martin F."/>
            <person name="Nordberg H.P."/>
            <person name="Cantor M.N."/>
            <person name="Hua S.X."/>
        </authorList>
    </citation>
    <scope>NUCLEOTIDE SEQUENCE [LARGE SCALE GENOMIC DNA]</scope>
    <source>
        <strain evidence="10 11">Ve08.2h10</strain>
    </source>
</reference>
<reference evidence="11" key="2">
    <citation type="submission" date="2015-01" db="EMBL/GenBank/DDBJ databases">
        <title>Evolutionary Origins and Diversification of the Mycorrhizal Mutualists.</title>
        <authorList>
            <consortium name="DOE Joint Genome Institute"/>
            <consortium name="Mycorrhizal Genomics Consortium"/>
            <person name="Kohler A."/>
            <person name="Kuo A."/>
            <person name="Nagy L.G."/>
            <person name="Floudas D."/>
            <person name="Copeland A."/>
            <person name="Barry K.W."/>
            <person name="Cichocki N."/>
            <person name="Veneault-Fourrey C."/>
            <person name="LaButti K."/>
            <person name="Lindquist E.A."/>
            <person name="Lipzen A."/>
            <person name="Lundell T."/>
            <person name="Morin E."/>
            <person name="Murat C."/>
            <person name="Riley R."/>
            <person name="Ohm R."/>
            <person name="Sun H."/>
            <person name="Tunlid A."/>
            <person name="Henrissat B."/>
            <person name="Grigoriev I.V."/>
            <person name="Hibbett D.S."/>
            <person name="Martin F."/>
        </authorList>
    </citation>
    <scope>NUCLEOTIDE SEQUENCE [LARGE SCALE GENOMIC DNA]</scope>
    <source>
        <strain evidence="11">Ve08.2h10</strain>
    </source>
</reference>
<keyword evidence="3" id="KW-0808">Transferase</keyword>
<evidence type="ECO:0000256" key="3">
    <source>
        <dbReference type="ARBA" id="ARBA00022679"/>
    </source>
</evidence>
<dbReference type="GO" id="GO:0008270">
    <property type="term" value="F:zinc ion binding"/>
    <property type="evidence" value="ECO:0007669"/>
    <property type="project" value="UniProtKB-KW"/>
</dbReference>
<dbReference type="GO" id="GO:0016567">
    <property type="term" value="P:protein ubiquitination"/>
    <property type="evidence" value="ECO:0007669"/>
    <property type="project" value="InterPro"/>
</dbReference>
<dbReference type="InParanoid" id="A0A0D0D7E1"/>
<feature type="domain" description="RING-type" evidence="9">
    <location>
        <begin position="6"/>
        <end position="201"/>
    </location>
</feature>
<dbReference type="Gene3D" id="1.20.120.1750">
    <property type="match status" value="1"/>
</dbReference>
<keyword evidence="6" id="KW-0863">Zinc-finger</keyword>
<dbReference type="InterPro" id="IPR002867">
    <property type="entry name" value="IBR_dom"/>
</dbReference>
<sequence length="291" mass="33115">MLTSPTGHTCVICQEPIFGSEIRAPCGHHYDIACVTELFQASTRDETLYPPRCCRQNIPVAQVRPHLSQALVTEFEQKGEEFGTLKCVYCSSPTCSRFLGALSEGIWNAKIYACPAPGCRRRTCGSCRGEYSGLMSHICRNDADAAQVLMLGRDAGWSRCPGCSQMIELNVGCFHMTCRCRTEFCYLCRARWKTCTCPQWDERLLAAAEQRVDAQLEAGQGNHTERETVRQRMVRETMERLRVDHDCNHGHWQYRKGGGRCETCGHNLPYYLFRCKGCEMLACNRCRRNRL</sequence>
<dbReference type="Pfam" id="PF01485">
    <property type="entry name" value="IBR"/>
    <property type="match status" value="1"/>
</dbReference>
<keyword evidence="7" id="KW-0833">Ubl conjugation pathway</keyword>
<dbReference type="PROSITE" id="PS51873">
    <property type="entry name" value="TRIAD"/>
    <property type="match status" value="1"/>
</dbReference>
<dbReference type="PANTHER" id="PTHR11685">
    <property type="entry name" value="RBR FAMILY RING FINGER AND IBR DOMAIN-CONTAINING"/>
    <property type="match status" value="1"/>
</dbReference>
<keyword evidence="11" id="KW-1185">Reference proteome</keyword>
<gene>
    <name evidence="10" type="ORF">PAXRUDRAFT_146502</name>
</gene>
<dbReference type="Proteomes" id="UP000054538">
    <property type="component" value="Unassembled WGS sequence"/>
</dbReference>
<evidence type="ECO:0000256" key="4">
    <source>
        <dbReference type="ARBA" id="ARBA00022723"/>
    </source>
</evidence>
<evidence type="ECO:0000256" key="6">
    <source>
        <dbReference type="ARBA" id="ARBA00022771"/>
    </source>
</evidence>
<dbReference type="GO" id="GO:0061630">
    <property type="term" value="F:ubiquitin protein ligase activity"/>
    <property type="evidence" value="ECO:0007669"/>
    <property type="project" value="UniProtKB-EC"/>
</dbReference>
<evidence type="ECO:0000259" key="9">
    <source>
        <dbReference type="PROSITE" id="PS51873"/>
    </source>
</evidence>
<dbReference type="InterPro" id="IPR044066">
    <property type="entry name" value="TRIAD_supradom"/>
</dbReference>
<evidence type="ECO:0000256" key="7">
    <source>
        <dbReference type="ARBA" id="ARBA00022786"/>
    </source>
</evidence>
<evidence type="ECO:0000256" key="5">
    <source>
        <dbReference type="ARBA" id="ARBA00022737"/>
    </source>
</evidence>
<keyword evidence="8" id="KW-0862">Zinc</keyword>
<evidence type="ECO:0000256" key="8">
    <source>
        <dbReference type="ARBA" id="ARBA00022833"/>
    </source>
</evidence>
<organism evidence="10 11">
    <name type="scientific">Paxillus rubicundulus Ve08.2h10</name>
    <dbReference type="NCBI Taxonomy" id="930991"/>
    <lineage>
        <taxon>Eukaryota</taxon>
        <taxon>Fungi</taxon>
        <taxon>Dikarya</taxon>
        <taxon>Basidiomycota</taxon>
        <taxon>Agaricomycotina</taxon>
        <taxon>Agaricomycetes</taxon>
        <taxon>Agaricomycetidae</taxon>
        <taxon>Boletales</taxon>
        <taxon>Paxilineae</taxon>
        <taxon>Paxillaceae</taxon>
        <taxon>Paxillus</taxon>
    </lineage>
</organism>
<dbReference type="HOGENOM" id="CLU_022048_1_0_1"/>
<dbReference type="CDD" id="cd22584">
    <property type="entry name" value="Rcat_RBR_unk"/>
    <property type="match status" value="1"/>
</dbReference>
<evidence type="ECO:0000313" key="11">
    <source>
        <dbReference type="Proteomes" id="UP000054538"/>
    </source>
</evidence>
<dbReference type="AlphaFoldDB" id="A0A0D0D7E1"/>
<dbReference type="InterPro" id="IPR013083">
    <property type="entry name" value="Znf_RING/FYVE/PHD"/>
</dbReference>
<comment type="catalytic activity">
    <reaction evidence="1">
        <text>[E2 ubiquitin-conjugating enzyme]-S-ubiquitinyl-L-cysteine + [acceptor protein]-L-lysine = [E2 ubiquitin-conjugating enzyme]-L-cysteine + [acceptor protein]-N(6)-ubiquitinyl-L-lysine.</text>
        <dbReference type="EC" id="2.3.2.31"/>
    </reaction>
</comment>